<dbReference type="InterPro" id="IPR050231">
    <property type="entry name" value="Iron_ascorbate_oxido_reductase"/>
</dbReference>
<dbReference type="Gene3D" id="2.60.120.330">
    <property type="entry name" value="B-lactam Antibiotic, Isopenicillin N Synthase, Chain"/>
    <property type="match status" value="1"/>
</dbReference>
<reference evidence="4" key="2">
    <citation type="journal article" date="2023" name="IMA Fungus">
        <title>Comparative genomic study of the Penicillium genus elucidates a diverse pangenome and 15 lateral gene transfer events.</title>
        <authorList>
            <person name="Petersen C."/>
            <person name="Sorensen T."/>
            <person name="Nielsen M.R."/>
            <person name="Sondergaard T.E."/>
            <person name="Sorensen J.L."/>
            <person name="Fitzpatrick D.A."/>
            <person name="Frisvad J.C."/>
            <person name="Nielsen K.L."/>
        </authorList>
    </citation>
    <scope>NUCLEOTIDE SEQUENCE</scope>
    <source>
        <strain evidence="4">IBT 26290</strain>
    </source>
</reference>
<evidence type="ECO:0000313" key="4">
    <source>
        <dbReference type="EMBL" id="KAJ5150354.1"/>
    </source>
</evidence>
<comment type="similarity">
    <text evidence="1 2">Belongs to the iron/ascorbate-dependent oxidoreductase family.</text>
</comment>
<keyword evidence="5" id="KW-1185">Reference proteome</keyword>
<dbReference type="InterPro" id="IPR044861">
    <property type="entry name" value="IPNS-like_FE2OG_OXY"/>
</dbReference>
<sequence>MATDEVTLPLVDLSGYINPQKPGDKERVIAEVRDACAKYGFFQATGHGIPLDQQKSMLNSIDTLFNMPVEEKRKLSFLKNPCRRGYEESGASLRDGDPLPDSKEAYYIGREDPVVEHSGFYGPNVWPPLPEEGFRNPVWEYYQSTHHLGQLIWEILLLGLGHPVSLMEEFAKRPMVVLKMIRYPPHRSDLPGQFGVGPHTDFGGITVLLQEAGKHGLQVWHEGLEQWLPVKAAKDIYIINCGDMIGKWSGGQYKSAKHQVINAADNEARLSCATFFHGDLFATNPLNPSDPHRETVGALLVKRFRNQFSFDKELIAAVGAPA</sequence>
<keyword evidence="2" id="KW-0479">Metal-binding</keyword>
<dbReference type="GO" id="GO:0044283">
    <property type="term" value="P:small molecule biosynthetic process"/>
    <property type="evidence" value="ECO:0007669"/>
    <property type="project" value="UniProtKB-ARBA"/>
</dbReference>
<evidence type="ECO:0000256" key="1">
    <source>
        <dbReference type="ARBA" id="ARBA00008056"/>
    </source>
</evidence>
<organism evidence="4 5">
    <name type="scientific">Penicillium canariense</name>
    <dbReference type="NCBI Taxonomy" id="189055"/>
    <lineage>
        <taxon>Eukaryota</taxon>
        <taxon>Fungi</taxon>
        <taxon>Dikarya</taxon>
        <taxon>Ascomycota</taxon>
        <taxon>Pezizomycotina</taxon>
        <taxon>Eurotiomycetes</taxon>
        <taxon>Eurotiomycetidae</taxon>
        <taxon>Eurotiales</taxon>
        <taxon>Aspergillaceae</taxon>
        <taxon>Penicillium</taxon>
    </lineage>
</organism>
<keyword evidence="2" id="KW-0408">Iron</keyword>
<name>A0A9W9HKZ3_9EURO</name>
<dbReference type="GeneID" id="81432102"/>
<keyword evidence="2" id="KW-0560">Oxidoreductase</keyword>
<evidence type="ECO:0000259" key="3">
    <source>
        <dbReference type="PROSITE" id="PS51471"/>
    </source>
</evidence>
<dbReference type="SUPFAM" id="SSF51197">
    <property type="entry name" value="Clavaminate synthase-like"/>
    <property type="match status" value="1"/>
</dbReference>
<dbReference type="RefSeq" id="XP_056538127.1">
    <property type="nucleotide sequence ID" value="XM_056692926.1"/>
</dbReference>
<protein>
    <submittedName>
        <fullName evidence="4">Oxoglutarate/iron-dependent dioxygenase</fullName>
    </submittedName>
</protein>
<evidence type="ECO:0000256" key="2">
    <source>
        <dbReference type="RuleBase" id="RU003682"/>
    </source>
</evidence>
<evidence type="ECO:0000313" key="5">
    <source>
        <dbReference type="Proteomes" id="UP001149163"/>
    </source>
</evidence>
<dbReference type="GO" id="GO:0046872">
    <property type="term" value="F:metal ion binding"/>
    <property type="evidence" value="ECO:0007669"/>
    <property type="project" value="UniProtKB-KW"/>
</dbReference>
<gene>
    <name evidence="4" type="ORF">N7482_010812</name>
</gene>
<dbReference type="PANTHER" id="PTHR47990">
    <property type="entry name" value="2-OXOGLUTARATE (2OG) AND FE(II)-DEPENDENT OXYGENASE SUPERFAMILY PROTEIN-RELATED"/>
    <property type="match status" value="1"/>
</dbReference>
<keyword evidence="4" id="KW-0223">Dioxygenase</keyword>
<dbReference type="OrthoDB" id="288590at2759"/>
<dbReference type="AlphaFoldDB" id="A0A9W9HKZ3"/>
<dbReference type="Pfam" id="PF03171">
    <property type="entry name" value="2OG-FeII_Oxy"/>
    <property type="match status" value="1"/>
</dbReference>
<dbReference type="InterPro" id="IPR005123">
    <property type="entry name" value="Oxoglu/Fe-dep_dioxygenase_dom"/>
</dbReference>
<comment type="caution">
    <text evidence="4">The sequence shown here is derived from an EMBL/GenBank/DDBJ whole genome shotgun (WGS) entry which is preliminary data.</text>
</comment>
<dbReference type="PROSITE" id="PS51471">
    <property type="entry name" value="FE2OG_OXY"/>
    <property type="match status" value="1"/>
</dbReference>
<dbReference type="Pfam" id="PF14226">
    <property type="entry name" value="DIOX_N"/>
    <property type="match status" value="1"/>
</dbReference>
<dbReference type="InterPro" id="IPR026992">
    <property type="entry name" value="DIOX_N"/>
</dbReference>
<reference evidence="4" key="1">
    <citation type="submission" date="2022-11" db="EMBL/GenBank/DDBJ databases">
        <authorList>
            <person name="Petersen C."/>
        </authorList>
    </citation>
    <scope>NUCLEOTIDE SEQUENCE</scope>
    <source>
        <strain evidence="4">IBT 26290</strain>
    </source>
</reference>
<proteinExistence type="inferred from homology"/>
<dbReference type="InterPro" id="IPR027443">
    <property type="entry name" value="IPNS-like_sf"/>
</dbReference>
<feature type="domain" description="Fe2OG dioxygenase" evidence="3">
    <location>
        <begin position="173"/>
        <end position="278"/>
    </location>
</feature>
<accession>A0A9W9HKZ3</accession>
<dbReference type="GO" id="GO:0051213">
    <property type="term" value="F:dioxygenase activity"/>
    <property type="evidence" value="ECO:0007669"/>
    <property type="project" value="UniProtKB-KW"/>
</dbReference>
<dbReference type="Proteomes" id="UP001149163">
    <property type="component" value="Unassembled WGS sequence"/>
</dbReference>
<dbReference type="EMBL" id="JAPQKN010000009">
    <property type="protein sequence ID" value="KAJ5150354.1"/>
    <property type="molecule type" value="Genomic_DNA"/>
</dbReference>